<protein>
    <submittedName>
        <fullName evidence="1">Uncharacterized protein</fullName>
    </submittedName>
</protein>
<evidence type="ECO:0000313" key="1">
    <source>
        <dbReference type="EMBL" id="MBD8129016.1"/>
    </source>
</evidence>
<reference evidence="1 2" key="1">
    <citation type="journal article" date="2020" name="FEMS Microbiol. Ecol.">
        <title>Temporal dynamics of bacterial communities during seed development and maturation.</title>
        <authorList>
            <person name="Chesneau G."/>
            <person name="Torres-Cortes G."/>
            <person name="Briand M."/>
            <person name="Darrasse A."/>
            <person name="Preveaux A."/>
            <person name="Marais C."/>
            <person name="Jacques M.A."/>
            <person name="Shade A."/>
            <person name="Barret M."/>
        </authorList>
    </citation>
    <scope>NUCLEOTIDE SEQUENCE [LARGE SCALE GENOMIC DNA]</scope>
    <source>
        <strain evidence="1 2">CFBP13709</strain>
    </source>
</reference>
<proteinExistence type="predicted"/>
<keyword evidence="2" id="KW-1185">Reference proteome</keyword>
<dbReference type="EMBL" id="JACYNR010000029">
    <property type="protein sequence ID" value="MBD8129016.1"/>
    <property type="molecule type" value="Genomic_DNA"/>
</dbReference>
<gene>
    <name evidence="1" type="ORF">IFT41_23245</name>
</gene>
<accession>A0ACC5PV64</accession>
<organism evidence="1 2">
    <name type="scientific">Enterobacter agglomerans</name>
    <name type="common">Erwinia herbicola</name>
    <name type="synonym">Pantoea agglomerans</name>
    <dbReference type="NCBI Taxonomy" id="549"/>
    <lineage>
        <taxon>Bacteria</taxon>
        <taxon>Pseudomonadati</taxon>
        <taxon>Pseudomonadota</taxon>
        <taxon>Gammaproteobacteria</taxon>
        <taxon>Enterobacterales</taxon>
        <taxon>Erwiniaceae</taxon>
        <taxon>Pantoea</taxon>
        <taxon>Pantoea agglomerans group</taxon>
    </lineage>
</organism>
<name>A0ACC5PV64_ENTAG</name>
<comment type="caution">
    <text evidence="1">The sequence shown here is derived from an EMBL/GenBank/DDBJ whole genome shotgun (WGS) entry which is preliminary data.</text>
</comment>
<evidence type="ECO:0000313" key="2">
    <source>
        <dbReference type="Proteomes" id="UP000610459"/>
    </source>
</evidence>
<sequence length="173" mass="19376">MEKLTDVLARTGKATARELAAIMKIDAADALNMLRELQEEGVVNRDGAHWCLPAEPGSLPDMPQSLPLMPEILPVKPENLPVPVTATPECTSVAPENTSSEPESTSTAPTANQTPLKVVWSAQEDVQEFPTMAWVRQRRRELRNEMRWLSQIENIARQISRKKAAVEYFMDRV</sequence>
<dbReference type="Proteomes" id="UP000610459">
    <property type="component" value="Unassembled WGS sequence"/>
</dbReference>